<dbReference type="PANTHER" id="PTHR12526:SF510">
    <property type="entry name" value="D-INOSITOL 3-PHOSPHATE GLYCOSYLTRANSFERASE"/>
    <property type="match status" value="1"/>
</dbReference>
<name>A0A1G9FX21_9RHOB</name>
<dbReference type="Pfam" id="PF13439">
    <property type="entry name" value="Glyco_transf_4"/>
    <property type="match status" value="1"/>
</dbReference>
<keyword evidence="1" id="KW-0328">Glycosyltransferase</keyword>
<keyword evidence="5" id="KW-1185">Reference proteome</keyword>
<sequence length="403" mass="43911">MTLAYLMNTYPMTSSTFVREEIRAHEAAGIGPVRRYAIRPWDEQLVEPLDIAEREQTDYLLTAGPAALLGNFIVELFRNPVGLAKAIGSSARLIAAARGRAIHNAAYLLEAVRFKQHATQAGTAHVHVHFSTNSAAVAMLARRMGGPEYSFTVHGPDELVEPGRNAFALKARHAQAVIAITEYCRDFIVDHCGEWAADKTHIVGCGIDPDAFALRTEAVTNQQLVCVGRLCEAKQQVLLPELARRLAPDFPELEILLVGDGEDRVEIEASIAKLGVEKNVHLAGWGTKQQVRAALNGARAMLLPSLAEGLPVVIMEAMALGCPVISTRIAGIPELLDETCGWIVPLDDLDALEEATRACLRASPEQLSALGQEGRRRVLERHDQARNAARLRDVILPQPDETA</sequence>
<dbReference type="PANTHER" id="PTHR12526">
    <property type="entry name" value="GLYCOSYLTRANSFERASE"/>
    <property type="match status" value="1"/>
</dbReference>
<dbReference type="RefSeq" id="WP_093161934.1">
    <property type="nucleotide sequence ID" value="NZ_FNEK01000060.1"/>
</dbReference>
<evidence type="ECO:0000259" key="3">
    <source>
        <dbReference type="Pfam" id="PF13439"/>
    </source>
</evidence>
<dbReference type="GO" id="GO:0016757">
    <property type="term" value="F:glycosyltransferase activity"/>
    <property type="evidence" value="ECO:0007669"/>
    <property type="project" value="UniProtKB-KW"/>
</dbReference>
<dbReference type="InterPro" id="IPR028098">
    <property type="entry name" value="Glyco_trans_4-like_N"/>
</dbReference>
<reference evidence="4 5" key="1">
    <citation type="submission" date="2016-10" db="EMBL/GenBank/DDBJ databases">
        <authorList>
            <person name="de Groot N.N."/>
        </authorList>
    </citation>
    <scope>NUCLEOTIDE SEQUENCE [LARGE SCALE GENOMIC DNA]</scope>
    <source>
        <strain evidence="4 5">DSM 25294</strain>
    </source>
</reference>
<evidence type="ECO:0000313" key="5">
    <source>
        <dbReference type="Proteomes" id="UP000199382"/>
    </source>
</evidence>
<dbReference type="Proteomes" id="UP000199382">
    <property type="component" value="Unassembled WGS sequence"/>
</dbReference>
<keyword evidence="2 4" id="KW-0808">Transferase</keyword>
<feature type="domain" description="Glycosyltransferase subfamily 4-like N-terminal" evidence="3">
    <location>
        <begin position="109"/>
        <end position="210"/>
    </location>
</feature>
<gene>
    <name evidence="4" type="ORF">SAMN04488026_10604</name>
</gene>
<evidence type="ECO:0000256" key="1">
    <source>
        <dbReference type="ARBA" id="ARBA00022676"/>
    </source>
</evidence>
<dbReference type="Gene3D" id="3.40.50.2000">
    <property type="entry name" value="Glycogen Phosphorylase B"/>
    <property type="match status" value="2"/>
</dbReference>
<dbReference type="STRING" id="571298.SAMN04488026_10604"/>
<dbReference type="OrthoDB" id="9790710at2"/>
<dbReference type="Pfam" id="PF13692">
    <property type="entry name" value="Glyco_trans_1_4"/>
    <property type="match status" value="1"/>
</dbReference>
<evidence type="ECO:0000313" key="4">
    <source>
        <dbReference type="EMBL" id="SDK92929.1"/>
    </source>
</evidence>
<dbReference type="SUPFAM" id="SSF53756">
    <property type="entry name" value="UDP-Glycosyltransferase/glycogen phosphorylase"/>
    <property type="match status" value="1"/>
</dbReference>
<dbReference type="CDD" id="cd03801">
    <property type="entry name" value="GT4_PimA-like"/>
    <property type="match status" value="1"/>
</dbReference>
<proteinExistence type="predicted"/>
<organism evidence="4 5">
    <name type="scientific">Aliiruegeria lutimaris</name>
    <dbReference type="NCBI Taxonomy" id="571298"/>
    <lineage>
        <taxon>Bacteria</taxon>
        <taxon>Pseudomonadati</taxon>
        <taxon>Pseudomonadota</taxon>
        <taxon>Alphaproteobacteria</taxon>
        <taxon>Rhodobacterales</taxon>
        <taxon>Roseobacteraceae</taxon>
        <taxon>Aliiruegeria</taxon>
    </lineage>
</organism>
<evidence type="ECO:0000256" key="2">
    <source>
        <dbReference type="ARBA" id="ARBA00022679"/>
    </source>
</evidence>
<dbReference type="EMBL" id="FNEK01000060">
    <property type="protein sequence ID" value="SDK92929.1"/>
    <property type="molecule type" value="Genomic_DNA"/>
</dbReference>
<accession>A0A1G9FX21</accession>
<dbReference type="AlphaFoldDB" id="A0A1G9FX21"/>
<protein>
    <submittedName>
        <fullName evidence="4">Glycosyltransferase involved in cell wall bisynthesis</fullName>
    </submittedName>
</protein>